<reference evidence="2" key="1">
    <citation type="submission" date="2018-07" db="EMBL/GenBank/DDBJ databases">
        <title>Genome assembly of strain Ka43.</title>
        <authorList>
            <person name="Kukolya J."/>
            <person name="Nagy I."/>
            <person name="Horvath B."/>
            <person name="Toth A."/>
        </authorList>
    </citation>
    <scope>NUCLEOTIDE SEQUENCE</scope>
    <source>
        <strain evidence="2">KB43</strain>
    </source>
</reference>
<dbReference type="AlphaFoldDB" id="A0A928V5P1"/>
<keyword evidence="1" id="KW-0812">Transmembrane</keyword>
<feature type="transmembrane region" description="Helical" evidence="1">
    <location>
        <begin position="45"/>
        <end position="63"/>
    </location>
</feature>
<dbReference type="Proteomes" id="UP000652567">
    <property type="component" value="Unassembled WGS sequence"/>
</dbReference>
<keyword evidence="3" id="KW-1185">Reference proteome</keyword>
<feature type="transmembrane region" description="Helical" evidence="1">
    <location>
        <begin position="9"/>
        <end position="25"/>
    </location>
</feature>
<protein>
    <submittedName>
        <fullName evidence="2">Uncharacterized protein</fullName>
    </submittedName>
</protein>
<comment type="caution">
    <text evidence="2">The sequence shown here is derived from an EMBL/GenBank/DDBJ whole genome shotgun (WGS) entry which is preliminary data.</text>
</comment>
<organism evidence="2 3">
    <name type="scientific">Cellvibrio polysaccharolyticus</name>
    <dbReference type="NCBI Taxonomy" id="2082724"/>
    <lineage>
        <taxon>Bacteria</taxon>
        <taxon>Pseudomonadati</taxon>
        <taxon>Pseudomonadota</taxon>
        <taxon>Gammaproteobacteria</taxon>
        <taxon>Cellvibrionales</taxon>
        <taxon>Cellvibrionaceae</taxon>
        <taxon>Cellvibrio</taxon>
    </lineage>
</organism>
<evidence type="ECO:0000313" key="3">
    <source>
        <dbReference type="Proteomes" id="UP000652567"/>
    </source>
</evidence>
<sequence length="139" mass="15592">MKHISLSGIALRFVFALLLILATYNPTGKSYYHWVAENWSNLTPYIAIAGLGLLIGWVVYLNATLRSLGFAGLLLAGAFLACFVWLLVYWGWLDMDRYSSIAWVSEILLAILLTVGMCWSIIRRAISGQVDMDDVDDRT</sequence>
<name>A0A928V5P1_9GAMM</name>
<gene>
    <name evidence="2" type="ORF">C4F51_16345</name>
</gene>
<feature type="transmembrane region" description="Helical" evidence="1">
    <location>
        <begin position="98"/>
        <end position="122"/>
    </location>
</feature>
<feature type="transmembrane region" description="Helical" evidence="1">
    <location>
        <begin position="70"/>
        <end position="92"/>
    </location>
</feature>
<dbReference type="EMBL" id="PRDL01000001">
    <property type="protein sequence ID" value="MBE8718747.1"/>
    <property type="molecule type" value="Genomic_DNA"/>
</dbReference>
<evidence type="ECO:0000256" key="1">
    <source>
        <dbReference type="SAM" id="Phobius"/>
    </source>
</evidence>
<dbReference type="InterPro" id="IPR045387">
    <property type="entry name" value="DUF6524"/>
</dbReference>
<keyword evidence="1" id="KW-1133">Transmembrane helix</keyword>
<keyword evidence="1" id="KW-0472">Membrane</keyword>
<accession>A0A928V5P1</accession>
<dbReference type="RefSeq" id="WP_193911559.1">
    <property type="nucleotide sequence ID" value="NZ_PRDL01000001.1"/>
</dbReference>
<evidence type="ECO:0000313" key="2">
    <source>
        <dbReference type="EMBL" id="MBE8718747.1"/>
    </source>
</evidence>
<proteinExistence type="predicted"/>
<dbReference type="Pfam" id="PF20134">
    <property type="entry name" value="DUF6524"/>
    <property type="match status" value="1"/>
</dbReference>